<evidence type="ECO:0000256" key="2">
    <source>
        <dbReference type="ARBA" id="ARBA00022475"/>
    </source>
</evidence>
<feature type="domain" description="ABC3 transporter permease C-terminal" evidence="8">
    <location>
        <begin position="296"/>
        <end position="366"/>
    </location>
</feature>
<dbReference type="Proteomes" id="UP000476310">
    <property type="component" value="Unassembled WGS sequence"/>
</dbReference>
<dbReference type="PANTHER" id="PTHR30572">
    <property type="entry name" value="MEMBRANE COMPONENT OF TRANSPORTER-RELATED"/>
    <property type="match status" value="1"/>
</dbReference>
<accession>A0A6G4AGD5</accession>
<keyword evidence="2" id="KW-1003">Cell membrane</keyword>
<dbReference type="RefSeq" id="WP_164428619.1">
    <property type="nucleotide sequence ID" value="NZ_JAAIKT010000020.1"/>
</dbReference>
<comment type="subcellular location">
    <subcellularLocation>
        <location evidence="1">Cell membrane</location>
        <topology evidence="1">Multi-pass membrane protein</topology>
    </subcellularLocation>
</comment>
<keyword evidence="4 7" id="KW-1133">Transmembrane helix</keyword>
<keyword evidence="10" id="KW-1185">Reference proteome</keyword>
<name>A0A6G4AGD5_9ACTN</name>
<dbReference type="AlphaFoldDB" id="A0A6G4AGD5"/>
<dbReference type="EMBL" id="JAAIKT010000020">
    <property type="protein sequence ID" value="NEW72300.1"/>
    <property type="molecule type" value="Genomic_DNA"/>
</dbReference>
<dbReference type="InterPro" id="IPR003838">
    <property type="entry name" value="ABC3_permease_C"/>
</dbReference>
<dbReference type="PANTHER" id="PTHR30572:SF9">
    <property type="entry name" value="ABC TRANSPORTER PERMEASE PROTEIN"/>
    <property type="match status" value="1"/>
</dbReference>
<keyword evidence="3 7" id="KW-0812">Transmembrane</keyword>
<feature type="transmembrane region" description="Helical" evidence="7">
    <location>
        <begin position="337"/>
        <end position="360"/>
    </location>
</feature>
<evidence type="ECO:0000259" key="8">
    <source>
        <dbReference type="Pfam" id="PF02687"/>
    </source>
</evidence>
<evidence type="ECO:0000256" key="1">
    <source>
        <dbReference type="ARBA" id="ARBA00004651"/>
    </source>
</evidence>
<reference evidence="9" key="1">
    <citation type="submission" date="2020-02" db="EMBL/GenBank/DDBJ databases">
        <title>A new Streptomyces sp. for controlling soil-borne diseases.</title>
        <authorList>
            <person name="Li X."/>
            <person name="Tian Y."/>
            <person name="Gao K."/>
        </authorList>
    </citation>
    <scope>NUCLEOTIDE SEQUENCE [LARGE SCALE GENOMIC DNA]</scope>
    <source>
        <strain evidence="9">0250</strain>
    </source>
</reference>
<evidence type="ECO:0000256" key="5">
    <source>
        <dbReference type="ARBA" id="ARBA00023136"/>
    </source>
</evidence>
<protein>
    <submittedName>
        <fullName evidence="9">FtsX-like permease family protein</fullName>
    </submittedName>
</protein>
<proteinExistence type="predicted"/>
<dbReference type="GO" id="GO:0022857">
    <property type="term" value="F:transmembrane transporter activity"/>
    <property type="evidence" value="ECO:0007669"/>
    <property type="project" value="TreeGrafter"/>
</dbReference>
<dbReference type="GO" id="GO:0005886">
    <property type="term" value="C:plasma membrane"/>
    <property type="evidence" value="ECO:0007669"/>
    <property type="project" value="UniProtKB-SubCell"/>
</dbReference>
<feature type="region of interest" description="Disordered" evidence="6">
    <location>
        <begin position="379"/>
        <end position="409"/>
    </location>
</feature>
<feature type="transmembrane region" description="Helical" evidence="7">
    <location>
        <begin position="427"/>
        <end position="449"/>
    </location>
</feature>
<dbReference type="Pfam" id="PF02687">
    <property type="entry name" value="FtsX"/>
    <property type="match status" value="1"/>
</dbReference>
<evidence type="ECO:0000256" key="6">
    <source>
        <dbReference type="SAM" id="MobiDB-lite"/>
    </source>
</evidence>
<dbReference type="InterPro" id="IPR050250">
    <property type="entry name" value="Macrolide_Exporter_MacB"/>
</dbReference>
<evidence type="ECO:0000256" key="7">
    <source>
        <dbReference type="SAM" id="Phobius"/>
    </source>
</evidence>
<organism evidence="9 10">
    <name type="scientific">Streptomyces rhizosphaericus</name>
    <dbReference type="NCBI Taxonomy" id="114699"/>
    <lineage>
        <taxon>Bacteria</taxon>
        <taxon>Bacillati</taxon>
        <taxon>Actinomycetota</taxon>
        <taxon>Actinomycetes</taxon>
        <taxon>Kitasatosporales</taxon>
        <taxon>Streptomycetaceae</taxon>
        <taxon>Streptomyces</taxon>
        <taxon>Streptomyces violaceusniger group</taxon>
    </lineage>
</organism>
<sequence length="459" mass="48015">MNFLKRAGLSLWARKGRTLVMLATFLVMSAMVLGGVLIDDATARAGEQAKRKIGADVTLDIDMDALTGGGGGLQAPQISADIVDKIGASPLVESYNYDSFNGVELTGGNKIVGKSMDPSRPNFTLAMGVLDSRLMPDFASGEWKLLAGKPLTAADKDRDAVLVEERLAKKNNLHPGDKIKLGPNDPGSKGTAEFTLRGIYRDPSDKPDPEYMQFPADRLIMPSHALSRLNGEQGGSTRLGGATFKLKDPATFDAFRSWAGKQAGSALDGFKLGINDKALQQMTGPMSSVSSSATAAMWLIGIAGAAVLALLVTLAVKQRHKEYGVLLAMGEKKGKVIAQQAVEIVAVAALAIGLSCLIAEPLTQSAGNALVSNEAAAERKKINSWTPPPPGRTGVDQGLDPNDQPVEGADPIDEITVRLDTGALSTIAGTGLGIALLATAIPAASVLRLNPKSILTKGK</sequence>
<evidence type="ECO:0000256" key="3">
    <source>
        <dbReference type="ARBA" id="ARBA00022692"/>
    </source>
</evidence>
<comment type="caution">
    <text evidence="9">The sequence shown here is derived from an EMBL/GenBank/DDBJ whole genome shotgun (WGS) entry which is preliminary data.</text>
</comment>
<gene>
    <name evidence="9" type="ORF">G4H13_18285</name>
</gene>
<evidence type="ECO:0000256" key="4">
    <source>
        <dbReference type="ARBA" id="ARBA00022989"/>
    </source>
</evidence>
<evidence type="ECO:0000313" key="10">
    <source>
        <dbReference type="Proteomes" id="UP000476310"/>
    </source>
</evidence>
<feature type="transmembrane region" description="Helical" evidence="7">
    <location>
        <begin position="295"/>
        <end position="316"/>
    </location>
</feature>
<evidence type="ECO:0000313" key="9">
    <source>
        <dbReference type="EMBL" id="NEW72300.1"/>
    </source>
</evidence>
<keyword evidence="5 7" id="KW-0472">Membrane</keyword>